<feature type="region of interest" description="Disordered" evidence="1">
    <location>
        <begin position="1"/>
        <end position="25"/>
    </location>
</feature>
<dbReference type="Proteomes" id="UP001150907">
    <property type="component" value="Unassembled WGS sequence"/>
</dbReference>
<evidence type="ECO:0000313" key="2">
    <source>
        <dbReference type="EMBL" id="KAJ2005395.1"/>
    </source>
</evidence>
<sequence>MTKKSKKVHLPTSSHDSAGEEQDLSGNERGCWYPHDTDSFHWVLSRYTKIAPDSILLLDHRYLDIRDISLVEQIESENEASKGTVGFKPVTDNEIIHRLELANDSNPNKDCKRWYTLLKDLQAAAGGKHSVRQINTKHINTRSRWSVPFKSLHEVGYLIKNQTQRGAKNRTSNQNTQVHTHRTNIEKKNLASIKALKKYMYHRQHVELYYPEKSYLNFTFAEPLVDSDNVDDV</sequence>
<proteinExistence type="predicted"/>
<organism evidence="2 3">
    <name type="scientific">Coemansia thaxteri</name>
    <dbReference type="NCBI Taxonomy" id="2663907"/>
    <lineage>
        <taxon>Eukaryota</taxon>
        <taxon>Fungi</taxon>
        <taxon>Fungi incertae sedis</taxon>
        <taxon>Zoopagomycota</taxon>
        <taxon>Kickxellomycotina</taxon>
        <taxon>Kickxellomycetes</taxon>
        <taxon>Kickxellales</taxon>
        <taxon>Kickxellaceae</taxon>
        <taxon>Coemansia</taxon>
    </lineage>
</organism>
<comment type="caution">
    <text evidence="2">The sequence shown here is derived from an EMBL/GenBank/DDBJ whole genome shotgun (WGS) entry which is preliminary data.</text>
</comment>
<protein>
    <submittedName>
        <fullName evidence="2">Uncharacterized protein</fullName>
    </submittedName>
</protein>
<dbReference type="OrthoDB" id="5557898at2759"/>
<name>A0A9W8BLB6_9FUNG</name>
<feature type="compositionally biased region" description="Polar residues" evidence="1">
    <location>
        <begin position="163"/>
        <end position="178"/>
    </location>
</feature>
<gene>
    <name evidence="2" type="ORF">H4R26_001977</name>
</gene>
<evidence type="ECO:0000256" key="1">
    <source>
        <dbReference type="SAM" id="MobiDB-lite"/>
    </source>
</evidence>
<dbReference type="AlphaFoldDB" id="A0A9W8BLB6"/>
<evidence type="ECO:0000313" key="3">
    <source>
        <dbReference type="Proteomes" id="UP001150907"/>
    </source>
</evidence>
<keyword evidence="3" id="KW-1185">Reference proteome</keyword>
<accession>A0A9W8BLB6</accession>
<feature type="region of interest" description="Disordered" evidence="1">
    <location>
        <begin position="163"/>
        <end position="182"/>
    </location>
</feature>
<dbReference type="EMBL" id="JANBQF010000104">
    <property type="protein sequence ID" value="KAJ2005395.1"/>
    <property type="molecule type" value="Genomic_DNA"/>
</dbReference>
<reference evidence="2" key="1">
    <citation type="submission" date="2022-07" db="EMBL/GenBank/DDBJ databases">
        <title>Phylogenomic reconstructions and comparative analyses of Kickxellomycotina fungi.</title>
        <authorList>
            <person name="Reynolds N.K."/>
            <person name="Stajich J.E."/>
            <person name="Barry K."/>
            <person name="Grigoriev I.V."/>
            <person name="Crous P."/>
            <person name="Smith M.E."/>
        </authorList>
    </citation>
    <scope>NUCLEOTIDE SEQUENCE</scope>
    <source>
        <strain evidence="2">IMI 214461</strain>
    </source>
</reference>